<reference evidence="1 2" key="1">
    <citation type="journal article" date="2022" name="Hortic Res">
        <title>A haplotype resolved chromosomal level avocado genome allows analysis of novel avocado genes.</title>
        <authorList>
            <person name="Nath O."/>
            <person name="Fletcher S.J."/>
            <person name="Hayward A."/>
            <person name="Shaw L.M."/>
            <person name="Masouleh A.K."/>
            <person name="Furtado A."/>
            <person name="Henry R.J."/>
            <person name="Mitter N."/>
        </authorList>
    </citation>
    <scope>NUCLEOTIDE SEQUENCE [LARGE SCALE GENOMIC DNA]</scope>
    <source>
        <strain evidence="2">cv. Hass</strain>
    </source>
</reference>
<proteinExistence type="predicted"/>
<comment type="caution">
    <text evidence="1">The sequence shown here is derived from an EMBL/GenBank/DDBJ whole genome shotgun (WGS) entry which is preliminary data.</text>
</comment>
<keyword evidence="2" id="KW-1185">Reference proteome</keyword>
<gene>
    <name evidence="1" type="ORF">MRB53_001139</name>
</gene>
<dbReference type="EMBL" id="CM056809">
    <property type="protein sequence ID" value="KAJ8648116.1"/>
    <property type="molecule type" value="Genomic_DNA"/>
</dbReference>
<organism evidence="1 2">
    <name type="scientific">Persea americana</name>
    <name type="common">Avocado</name>
    <dbReference type="NCBI Taxonomy" id="3435"/>
    <lineage>
        <taxon>Eukaryota</taxon>
        <taxon>Viridiplantae</taxon>
        <taxon>Streptophyta</taxon>
        <taxon>Embryophyta</taxon>
        <taxon>Tracheophyta</taxon>
        <taxon>Spermatophyta</taxon>
        <taxon>Magnoliopsida</taxon>
        <taxon>Magnoliidae</taxon>
        <taxon>Laurales</taxon>
        <taxon>Lauraceae</taxon>
        <taxon>Persea</taxon>
    </lineage>
</organism>
<protein>
    <submittedName>
        <fullName evidence="1">Uncharacterized protein</fullName>
    </submittedName>
</protein>
<accession>A0ACC2MQV6</accession>
<sequence length="508" mass="57954">MMFFISSLFLALLISTILFFFHKQRKQPNLPPSPFKLPILGNLHQLGSSPHRSLRAHSEKYGPLMLLHLGHHPTLIVSSRDAAEEIMKTHDLIFSSRPSFFMAQKLLYGKDIAFAPFSEYWRQARKICIVELLSSKRVESFRTVREEEIMNMIFSISSSSQLGLVNLSELLVSLTNDIVCRVAFGKKYSQGDQGEDGGLRFKRLLREFSELLGSFFVGDFIPSLIWIGRLSGLVQRAEKNSREWDDLLEGIVKDHEDGKRASVEGSLKDFVDVLLNVQKDKSFGISLTKDHIKAIILDMFAAGTDTIYTAMEWIVVELLRNPKVMKEVQEEVRGIAIGKSMVTEDMLHQMNYLKSVIKETMRLHPPIPLLVPRESTRSSKIYGYDIPAKTRVMVNAWAIGRDPKSWEDPDKFQPERFMDGGNKSHVDLRGHDFELIPFGAGRRICPGIHFTMSTVECTLANLLHRFDWKMPDGVDIDMDEVHGISVQKKTPLILVPTPIFTWNYLRCS</sequence>
<dbReference type="Proteomes" id="UP001234297">
    <property type="component" value="Chromosome 1"/>
</dbReference>
<evidence type="ECO:0000313" key="1">
    <source>
        <dbReference type="EMBL" id="KAJ8648116.1"/>
    </source>
</evidence>
<name>A0ACC2MQV6_PERAE</name>
<evidence type="ECO:0000313" key="2">
    <source>
        <dbReference type="Proteomes" id="UP001234297"/>
    </source>
</evidence>